<dbReference type="SUPFAM" id="SSF53822">
    <property type="entry name" value="Periplasmic binding protein-like I"/>
    <property type="match status" value="1"/>
</dbReference>
<name>A0AAV7QKV0_PLEWA</name>
<evidence type="ECO:0000256" key="5">
    <source>
        <dbReference type="SAM" id="SignalP"/>
    </source>
</evidence>
<evidence type="ECO:0000259" key="6">
    <source>
        <dbReference type="Pfam" id="PF01094"/>
    </source>
</evidence>
<dbReference type="GO" id="GO:0017046">
    <property type="term" value="F:peptide hormone binding"/>
    <property type="evidence" value="ECO:0007669"/>
    <property type="project" value="TreeGrafter"/>
</dbReference>
<dbReference type="PANTHER" id="PTHR44755">
    <property type="entry name" value="NATRIURETIC PEPTIDE RECEPTOR 3-RELATED"/>
    <property type="match status" value="1"/>
</dbReference>
<dbReference type="Gene3D" id="3.40.50.2300">
    <property type="match status" value="1"/>
</dbReference>
<accession>A0AAV7QKV0</accession>
<dbReference type="Proteomes" id="UP001066276">
    <property type="component" value="Chromosome 6"/>
</dbReference>
<sequence length="125" mass="13823">MLVPLVALFAQVSYALSGTSKILVGFQAPWNLSYPFSAQRLGSAIQIAIEKINADQTLLGNYTMDFVYTDCRCDAKVSLSSFVEQFQKQQIAALFGPVCPEPAEVQYGVSCWRLLFRSVVMVCVN</sequence>
<dbReference type="InterPro" id="IPR028082">
    <property type="entry name" value="Peripla_BP_I"/>
</dbReference>
<keyword evidence="4" id="KW-0472">Membrane</keyword>
<feature type="domain" description="Receptor ligand binding region" evidence="6">
    <location>
        <begin position="42"/>
        <end position="104"/>
    </location>
</feature>
<comment type="caution">
    <text evidence="7">The sequence shown here is derived from an EMBL/GenBank/DDBJ whole genome shotgun (WGS) entry which is preliminary data.</text>
</comment>
<evidence type="ECO:0000256" key="2">
    <source>
        <dbReference type="ARBA" id="ARBA00022692"/>
    </source>
</evidence>
<evidence type="ECO:0000256" key="4">
    <source>
        <dbReference type="ARBA" id="ARBA00023136"/>
    </source>
</evidence>
<proteinExistence type="predicted"/>
<protein>
    <recommendedName>
        <fullName evidence="6">Receptor ligand binding region domain-containing protein</fullName>
    </recommendedName>
</protein>
<evidence type="ECO:0000313" key="8">
    <source>
        <dbReference type="Proteomes" id="UP001066276"/>
    </source>
</evidence>
<keyword evidence="3" id="KW-1133">Transmembrane helix</keyword>
<dbReference type="EMBL" id="JANPWB010000010">
    <property type="protein sequence ID" value="KAJ1140379.1"/>
    <property type="molecule type" value="Genomic_DNA"/>
</dbReference>
<feature type="chain" id="PRO_5043462503" description="Receptor ligand binding region domain-containing protein" evidence="5">
    <location>
        <begin position="18"/>
        <end position="125"/>
    </location>
</feature>
<keyword evidence="5" id="KW-0732">Signal</keyword>
<evidence type="ECO:0000256" key="3">
    <source>
        <dbReference type="ARBA" id="ARBA00022989"/>
    </source>
</evidence>
<dbReference type="InterPro" id="IPR052612">
    <property type="entry name" value="ANP_Clearance_Receptor"/>
</dbReference>
<dbReference type="PANTHER" id="PTHR44755:SF8">
    <property type="entry name" value="RECEPTOR LIGAND BINDING REGION DOMAIN-CONTAINING PROTEIN"/>
    <property type="match status" value="1"/>
</dbReference>
<organism evidence="7 8">
    <name type="scientific">Pleurodeles waltl</name>
    <name type="common">Iberian ribbed newt</name>
    <dbReference type="NCBI Taxonomy" id="8319"/>
    <lineage>
        <taxon>Eukaryota</taxon>
        <taxon>Metazoa</taxon>
        <taxon>Chordata</taxon>
        <taxon>Craniata</taxon>
        <taxon>Vertebrata</taxon>
        <taxon>Euteleostomi</taxon>
        <taxon>Amphibia</taxon>
        <taxon>Batrachia</taxon>
        <taxon>Caudata</taxon>
        <taxon>Salamandroidea</taxon>
        <taxon>Salamandridae</taxon>
        <taxon>Pleurodelinae</taxon>
        <taxon>Pleurodeles</taxon>
    </lineage>
</organism>
<gene>
    <name evidence="7" type="ORF">NDU88_006733</name>
</gene>
<dbReference type="InterPro" id="IPR001828">
    <property type="entry name" value="ANF_lig-bd_rcpt"/>
</dbReference>
<evidence type="ECO:0000256" key="1">
    <source>
        <dbReference type="ARBA" id="ARBA00004370"/>
    </source>
</evidence>
<reference evidence="7" key="1">
    <citation type="journal article" date="2022" name="bioRxiv">
        <title>Sequencing and chromosome-scale assembly of the giantPleurodeles waltlgenome.</title>
        <authorList>
            <person name="Brown T."/>
            <person name="Elewa A."/>
            <person name="Iarovenko S."/>
            <person name="Subramanian E."/>
            <person name="Araus A.J."/>
            <person name="Petzold A."/>
            <person name="Susuki M."/>
            <person name="Suzuki K.-i.T."/>
            <person name="Hayashi T."/>
            <person name="Toyoda A."/>
            <person name="Oliveira C."/>
            <person name="Osipova E."/>
            <person name="Leigh N.D."/>
            <person name="Simon A."/>
            <person name="Yun M.H."/>
        </authorList>
    </citation>
    <scope>NUCLEOTIDE SEQUENCE</scope>
    <source>
        <strain evidence="7">20211129_DDA</strain>
        <tissue evidence="7">Liver</tissue>
    </source>
</reference>
<dbReference type="GO" id="GO:0007165">
    <property type="term" value="P:signal transduction"/>
    <property type="evidence" value="ECO:0007669"/>
    <property type="project" value="TreeGrafter"/>
</dbReference>
<dbReference type="AlphaFoldDB" id="A0AAV7QKV0"/>
<dbReference type="GO" id="GO:0038023">
    <property type="term" value="F:signaling receptor activity"/>
    <property type="evidence" value="ECO:0007669"/>
    <property type="project" value="TreeGrafter"/>
</dbReference>
<feature type="signal peptide" evidence="5">
    <location>
        <begin position="1"/>
        <end position="17"/>
    </location>
</feature>
<keyword evidence="8" id="KW-1185">Reference proteome</keyword>
<keyword evidence="2" id="KW-0812">Transmembrane</keyword>
<evidence type="ECO:0000313" key="7">
    <source>
        <dbReference type="EMBL" id="KAJ1140379.1"/>
    </source>
</evidence>
<comment type="subcellular location">
    <subcellularLocation>
        <location evidence="1">Membrane</location>
    </subcellularLocation>
</comment>
<dbReference type="GO" id="GO:0016020">
    <property type="term" value="C:membrane"/>
    <property type="evidence" value="ECO:0007669"/>
    <property type="project" value="UniProtKB-SubCell"/>
</dbReference>
<dbReference type="Pfam" id="PF01094">
    <property type="entry name" value="ANF_receptor"/>
    <property type="match status" value="1"/>
</dbReference>